<dbReference type="Proteomes" id="UP000751190">
    <property type="component" value="Unassembled WGS sequence"/>
</dbReference>
<keyword evidence="3" id="KW-1185">Reference proteome</keyword>
<protein>
    <submittedName>
        <fullName evidence="1">Uncharacterized protein</fullName>
    </submittedName>
</protein>
<gene>
    <name evidence="1" type="ORF">KFE25_006483</name>
    <name evidence="2" type="ORF">KFE25_006486</name>
</gene>
<dbReference type="EMBL" id="JAGTXO010000002">
    <property type="protein sequence ID" value="KAG8470031.1"/>
    <property type="molecule type" value="Genomic_DNA"/>
</dbReference>
<name>A0A8J5XKZ1_DIALT</name>
<accession>A0A8J5XKZ1</accession>
<sequence length="284" mass="29664">MLCAAPRPRLRGAPGVRGVAKLLGQVRLERATRVLLLAIDRQSADKGPVELSGLGGGSDGGALALERSVDSGGAHAVDGGSAHELAVAALYERVEPRAPTRQPAGAANDARLPAVARAVDARDEHVSRWEVDTAPPLGVVLAALRGGADAPSVCDALVAAELAPPFARPDPASASRRQSALRGSELRSLLGTAPTSVALVGDVRAEPHVFALTLVLLTREVVRDGLGDKLARCESTGRVCSSADAHVTGLPDARWLYLTYLHLTYLMVVTPHRLLALSSHLERV</sequence>
<evidence type="ECO:0000313" key="3">
    <source>
        <dbReference type="Proteomes" id="UP000751190"/>
    </source>
</evidence>
<reference evidence="1" key="1">
    <citation type="submission" date="2021-05" db="EMBL/GenBank/DDBJ databases">
        <title>The genome of the haptophyte Pavlova lutheri (Diacronema luteri, Pavlovales) - a model for lipid biosynthesis in eukaryotic algae.</title>
        <authorList>
            <person name="Hulatt C.J."/>
            <person name="Posewitz M.C."/>
        </authorList>
    </citation>
    <scope>NUCLEOTIDE SEQUENCE</scope>
    <source>
        <strain evidence="1">NIVA-4/92</strain>
    </source>
</reference>
<dbReference type="EMBL" id="JAGTXO010000002">
    <property type="protein sequence ID" value="KAG8470028.1"/>
    <property type="molecule type" value="Genomic_DNA"/>
</dbReference>
<organism evidence="1 3">
    <name type="scientific">Diacronema lutheri</name>
    <name type="common">Unicellular marine alga</name>
    <name type="synonym">Monochrysis lutheri</name>
    <dbReference type="NCBI Taxonomy" id="2081491"/>
    <lineage>
        <taxon>Eukaryota</taxon>
        <taxon>Haptista</taxon>
        <taxon>Haptophyta</taxon>
        <taxon>Pavlovophyceae</taxon>
        <taxon>Pavlovales</taxon>
        <taxon>Pavlovaceae</taxon>
        <taxon>Diacronema</taxon>
    </lineage>
</organism>
<evidence type="ECO:0000313" key="2">
    <source>
        <dbReference type="EMBL" id="KAG8470031.1"/>
    </source>
</evidence>
<evidence type="ECO:0000313" key="1">
    <source>
        <dbReference type="EMBL" id="KAG8470028.1"/>
    </source>
</evidence>
<proteinExistence type="predicted"/>
<dbReference type="AlphaFoldDB" id="A0A8J5XKZ1"/>
<comment type="caution">
    <text evidence="1">The sequence shown here is derived from an EMBL/GenBank/DDBJ whole genome shotgun (WGS) entry which is preliminary data.</text>
</comment>